<dbReference type="InterPro" id="IPR016181">
    <property type="entry name" value="Acyl_CoA_acyltransferase"/>
</dbReference>
<dbReference type="InterPro" id="IPR000182">
    <property type="entry name" value="GNAT_dom"/>
</dbReference>
<dbReference type="GO" id="GO:0016747">
    <property type="term" value="F:acyltransferase activity, transferring groups other than amino-acyl groups"/>
    <property type="evidence" value="ECO:0007669"/>
    <property type="project" value="InterPro"/>
</dbReference>
<protein>
    <recommendedName>
        <fullName evidence="1">N-acetyltransferase domain-containing protein</fullName>
    </recommendedName>
</protein>
<reference evidence="2 3" key="1">
    <citation type="submission" date="2020-08" db="EMBL/GenBank/DDBJ databases">
        <title>Sequencing the genomes of 1000 actinobacteria strains.</title>
        <authorList>
            <person name="Klenk H.-P."/>
        </authorList>
    </citation>
    <scope>NUCLEOTIDE SEQUENCE [LARGE SCALE GENOMIC DNA]</scope>
    <source>
        <strain evidence="2 3">DSM 46659</strain>
    </source>
</reference>
<dbReference type="PIRSF" id="PIRSF021603">
    <property type="entry name" value="UCP21603_acetyltransf"/>
    <property type="match status" value="1"/>
</dbReference>
<feature type="domain" description="N-acetyltransferase" evidence="1">
    <location>
        <begin position="141"/>
        <end position="282"/>
    </location>
</feature>
<dbReference type="Proteomes" id="UP000546642">
    <property type="component" value="Unassembled WGS sequence"/>
</dbReference>
<dbReference type="PANTHER" id="PTHR43072:SF54">
    <property type="entry name" value="GCN5-RELATED N-ACETYLTRANSFERASE"/>
    <property type="match status" value="1"/>
</dbReference>
<dbReference type="InterPro" id="IPR025289">
    <property type="entry name" value="DUF4081"/>
</dbReference>
<dbReference type="Gene3D" id="3.40.630.30">
    <property type="match status" value="1"/>
</dbReference>
<evidence type="ECO:0000313" key="2">
    <source>
        <dbReference type="EMBL" id="MBB6172964.1"/>
    </source>
</evidence>
<dbReference type="Pfam" id="PF00583">
    <property type="entry name" value="Acetyltransf_1"/>
    <property type="match status" value="1"/>
</dbReference>
<dbReference type="Pfam" id="PF13312">
    <property type="entry name" value="DUF4081"/>
    <property type="match status" value="1"/>
</dbReference>
<dbReference type="EMBL" id="JACHDS010000001">
    <property type="protein sequence ID" value="MBB6172964.1"/>
    <property type="molecule type" value="Genomic_DNA"/>
</dbReference>
<evidence type="ECO:0000313" key="3">
    <source>
        <dbReference type="Proteomes" id="UP000546642"/>
    </source>
</evidence>
<name>A0A7W9YIZ0_9ACTN</name>
<keyword evidence="3" id="KW-1185">Reference proteome</keyword>
<proteinExistence type="predicted"/>
<dbReference type="PROSITE" id="PS51186">
    <property type="entry name" value="GNAT"/>
    <property type="match status" value="1"/>
</dbReference>
<evidence type="ECO:0000259" key="1">
    <source>
        <dbReference type="PROSITE" id="PS51186"/>
    </source>
</evidence>
<comment type="caution">
    <text evidence="2">The sequence shown here is derived from an EMBL/GenBank/DDBJ whole genome shotgun (WGS) entry which is preliminary data.</text>
</comment>
<gene>
    <name evidence="2" type="ORF">HNR23_003024</name>
</gene>
<accession>A0A7W9YIZ0</accession>
<dbReference type="AlphaFoldDB" id="A0A7W9YIZ0"/>
<organism evidence="2 3">
    <name type="scientific">Nocardiopsis mwathae</name>
    <dbReference type="NCBI Taxonomy" id="1472723"/>
    <lineage>
        <taxon>Bacteria</taxon>
        <taxon>Bacillati</taxon>
        <taxon>Actinomycetota</taxon>
        <taxon>Actinomycetes</taxon>
        <taxon>Streptosporangiales</taxon>
        <taxon>Nocardiopsidaceae</taxon>
        <taxon>Nocardiopsis</taxon>
    </lineage>
</organism>
<dbReference type="PANTHER" id="PTHR43072">
    <property type="entry name" value="N-ACETYLTRANSFERASE"/>
    <property type="match status" value="1"/>
</dbReference>
<dbReference type="InterPro" id="IPR016794">
    <property type="entry name" value="UCP21603_acetyltransf"/>
</dbReference>
<sequence>MRVLRTSSVRVLGERDSAAVHALLDADPVGNVFVSSRVRATGLDTGRLGTEVWGYIERGALSALCYSGANLVPVGASPAAIRQFSDHARWQGRRCSSIVGPIDQVTDMWERLGPAWGPARAIRANQPVLELSEDPHVPSDPLVRRVRVSEIGMLVPACVAMFTEEVGVPPDSGDGGALYRARVEELVRTGRAFARIEEGRIVFKAEIGAVTPYACQIQGVWVHPDLRGRGYAAGGVAAVARMAQAVIAPRVTLYVNDYNTPARATYRRVGFREVGAVMSVLF</sequence>
<dbReference type="SUPFAM" id="SSF55729">
    <property type="entry name" value="Acyl-CoA N-acyltransferases (Nat)"/>
    <property type="match status" value="1"/>
</dbReference>